<keyword evidence="2" id="KW-1185">Reference proteome</keyword>
<protein>
    <submittedName>
        <fullName evidence="1">Uncharacterized protein</fullName>
    </submittedName>
</protein>
<dbReference type="EMBL" id="ML179340">
    <property type="protein sequence ID" value="THU90272.1"/>
    <property type="molecule type" value="Genomic_DNA"/>
</dbReference>
<organism evidence="1 2">
    <name type="scientific">Dendrothele bispora (strain CBS 962.96)</name>
    <dbReference type="NCBI Taxonomy" id="1314807"/>
    <lineage>
        <taxon>Eukaryota</taxon>
        <taxon>Fungi</taxon>
        <taxon>Dikarya</taxon>
        <taxon>Basidiomycota</taxon>
        <taxon>Agaricomycotina</taxon>
        <taxon>Agaricomycetes</taxon>
        <taxon>Agaricomycetidae</taxon>
        <taxon>Agaricales</taxon>
        <taxon>Agaricales incertae sedis</taxon>
        <taxon>Dendrothele</taxon>
    </lineage>
</organism>
<proteinExistence type="predicted"/>
<reference evidence="1 2" key="1">
    <citation type="journal article" date="2019" name="Nat. Ecol. Evol.">
        <title>Megaphylogeny resolves global patterns of mushroom evolution.</title>
        <authorList>
            <person name="Varga T."/>
            <person name="Krizsan K."/>
            <person name="Foldi C."/>
            <person name="Dima B."/>
            <person name="Sanchez-Garcia M."/>
            <person name="Sanchez-Ramirez S."/>
            <person name="Szollosi G.J."/>
            <person name="Szarkandi J.G."/>
            <person name="Papp V."/>
            <person name="Albert L."/>
            <person name="Andreopoulos W."/>
            <person name="Angelini C."/>
            <person name="Antonin V."/>
            <person name="Barry K.W."/>
            <person name="Bougher N.L."/>
            <person name="Buchanan P."/>
            <person name="Buyck B."/>
            <person name="Bense V."/>
            <person name="Catcheside P."/>
            <person name="Chovatia M."/>
            <person name="Cooper J."/>
            <person name="Damon W."/>
            <person name="Desjardin D."/>
            <person name="Finy P."/>
            <person name="Geml J."/>
            <person name="Haridas S."/>
            <person name="Hughes K."/>
            <person name="Justo A."/>
            <person name="Karasinski D."/>
            <person name="Kautmanova I."/>
            <person name="Kiss B."/>
            <person name="Kocsube S."/>
            <person name="Kotiranta H."/>
            <person name="LaButti K.M."/>
            <person name="Lechner B.E."/>
            <person name="Liimatainen K."/>
            <person name="Lipzen A."/>
            <person name="Lukacs Z."/>
            <person name="Mihaltcheva S."/>
            <person name="Morgado L.N."/>
            <person name="Niskanen T."/>
            <person name="Noordeloos M.E."/>
            <person name="Ohm R.A."/>
            <person name="Ortiz-Santana B."/>
            <person name="Ovrebo C."/>
            <person name="Racz N."/>
            <person name="Riley R."/>
            <person name="Savchenko A."/>
            <person name="Shiryaev A."/>
            <person name="Soop K."/>
            <person name="Spirin V."/>
            <person name="Szebenyi C."/>
            <person name="Tomsovsky M."/>
            <person name="Tulloss R.E."/>
            <person name="Uehling J."/>
            <person name="Grigoriev I.V."/>
            <person name="Vagvolgyi C."/>
            <person name="Papp T."/>
            <person name="Martin F.M."/>
            <person name="Miettinen O."/>
            <person name="Hibbett D.S."/>
            <person name="Nagy L.G."/>
        </authorList>
    </citation>
    <scope>NUCLEOTIDE SEQUENCE [LARGE SCALE GENOMIC DNA]</scope>
    <source>
        <strain evidence="1 2">CBS 962.96</strain>
    </source>
</reference>
<evidence type="ECO:0000313" key="2">
    <source>
        <dbReference type="Proteomes" id="UP000297245"/>
    </source>
</evidence>
<accession>A0A4S8LLW3</accession>
<dbReference type="AlphaFoldDB" id="A0A4S8LLW3"/>
<dbReference type="SUPFAM" id="SSF52047">
    <property type="entry name" value="RNI-like"/>
    <property type="match status" value="1"/>
</dbReference>
<name>A0A4S8LLW3_DENBC</name>
<dbReference type="OrthoDB" id="2745898at2759"/>
<dbReference type="Proteomes" id="UP000297245">
    <property type="component" value="Unassembled WGS sequence"/>
</dbReference>
<sequence length="188" mass="21091">MHTPIVISPSLIHLRLQGTCYSNPTLELTCPSIITPRDEDDENGNTSLSQLFVTACKLEWIEDNEMFFGWMPAIRPHLNLVRLDSSPLCAQASTQAPITKLEELWFDMVSTRGPPAGIIHLNRLHSLRRLGLTAVLSGLQDNITQKLVSGLAQFFEIFNTNITEITHLAIAFSFSTTSLVFNPFRVPW</sequence>
<evidence type="ECO:0000313" key="1">
    <source>
        <dbReference type="EMBL" id="THU90272.1"/>
    </source>
</evidence>
<gene>
    <name evidence="1" type="ORF">K435DRAFT_864456</name>
</gene>